<dbReference type="InterPro" id="IPR011333">
    <property type="entry name" value="SKP1/BTB/POZ_sf"/>
</dbReference>
<dbReference type="EMBL" id="JBFXLU010000191">
    <property type="protein sequence ID" value="KAL2835853.1"/>
    <property type="molecule type" value="Genomic_DNA"/>
</dbReference>
<reference evidence="2 3" key="1">
    <citation type="submission" date="2024-07" db="EMBL/GenBank/DDBJ databases">
        <title>Section-level genome sequencing and comparative genomics of Aspergillus sections Usti and Cavernicolus.</title>
        <authorList>
            <consortium name="Lawrence Berkeley National Laboratory"/>
            <person name="Nybo J.L."/>
            <person name="Vesth T.C."/>
            <person name="Theobald S."/>
            <person name="Frisvad J.C."/>
            <person name="Larsen T.O."/>
            <person name="Kjaerboelling I."/>
            <person name="Rothschild-Mancinelli K."/>
            <person name="Lyhne E.K."/>
            <person name="Kogle M.E."/>
            <person name="Barry K."/>
            <person name="Clum A."/>
            <person name="Na H."/>
            <person name="Ledsgaard L."/>
            <person name="Lin J."/>
            <person name="Lipzen A."/>
            <person name="Kuo A."/>
            <person name="Riley R."/>
            <person name="Mondo S."/>
            <person name="Labutti K."/>
            <person name="Haridas S."/>
            <person name="Pangalinan J."/>
            <person name="Salamov A.A."/>
            <person name="Simmons B.A."/>
            <person name="Magnuson J.K."/>
            <person name="Chen J."/>
            <person name="Drula E."/>
            <person name="Henrissat B."/>
            <person name="Wiebenga A."/>
            <person name="Lubbers R.J."/>
            <person name="Gomes A.C."/>
            <person name="Makela M.R."/>
            <person name="Stajich J."/>
            <person name="Grigoriev I.V."/>
            <person name="Mortensen U.H."/>
            <person name="De Vries R.P."/>
            <person name="Baker S.E."/>
            <person name="Andersen M.R."/>
        </authorList>
    </citation>
    <scope>NUCLEOTIDE SEQUENCE [LARGE SCALE GENOMIC DNA]</scope>
    <source>
        <strain evidence="2 3">CBS 123904</strain>
    </source>
</reference>
<dbReference type="Proteomes" id="UP001610446">
    <property type="component" value="Unassembled WGS sequence"/>
</dbReference>
<dbReference type="PANTHER" id="PTHR37538">
    <property type="entry name" value="BTB DOMAIN-CONTAINING PROTEIN"/>
    <property type="match status" value="1"/>
</dbReference>
<comment type="caution">
    <text evidence="2">The sequence shown here is derived from an EMBL/GenBank/DDBJ whole genome shotgun (WGS) entry which is preliminary data.</text>
</comment>
<accession>A0ABR4J747</accession>
<name>A0ABR4J747_9EURO</name>
<evidence type="ECO:0008006" key="4">
    <source>
        <dbReference type="Google" id="ProtNLM"/>
    </source>
</evidence>
<feature type="region of interest" description="Disordered" evidence="1">
    <location>
        <begin position="321"/>
        <end position="420"/>
    </location>
</feature>
<evidence type="ECO:0000256" key="1">
    <source>
        <dbReference type="SAM" id="MobiDB-lite"/>
    </source>
</evidence>
<gene>
    <name evidence="2" type="ORF">BJY01DRAFT_252294</name>
</gene>
<feature type="region of interest" description="Disordered" evidence="1">
    <location>
        <begin position="1"/>
        <end position="68"/>
    </location>
</feature>
<protein>
    <recommendedName>
        <fullName evidence="4">BTB domain-containing protein</fullName>
    </recommendedName>
</protein>
<feature type="compositionally biased region" description="Basic residues" evidence="1">
    <location>
        <begin position="391"/>
        <end position="402"/>
    </location>
</feature>
<evidence type="ECO:0000313" key="3">
    <source>
        <dbReference type="Proteomes" id="UP001610446"/>
    </source>
</evidence>
<organism evidence="2 3">
    <name type="scientific">Aspergillus pseudoustus</name>
    <dbReference type="NCBI Taxonomy" id="1810923"/>
    <lineage>
        <taxon>Eukaryota</taxon>
        <taxon>Fungi</taxon>
        <taxon>Dikarya</taxon>
        <taxon>Ascomycota</taxon>
        <taxon>Pezizomycotina</taxon>
        <taxon>Eurotiomycetes</taxon>
        <taxon>Eurotiomycetidae</taxon>
        <taxon>Eurotiales</taxon>
        <taxon>Aspergillaceae</taxon>
        <taxon>Aspergillus</taxon>
        <taxon>Aspergillus subgen. Nidulantes</taxon>
    </lineage>
</organism>
<proteinExistence type="predicted"/>
<evidence type="ECO:0000313" key="2">
    <source>
        <dbReference type="EMBL" id="KAL2835853.1"/>
    </source>
</evidence>
<dbReference type="Gene3D" id="3.30.710.10">
    <property type="entry name" value="Potassium Channel Kv1.1, Chain A"/>
    <property type="match status" value="1"/>
</dbReference>
<sequence length="420" mass="47005">MVKKSKKSGRANVSAVDATGEDPDTYAKPAEPAEPPSEPLGEEVVDNEPVPAEPEDTPEPVKIEYNQPDTSPYEYPIAGVVIGTKRYGIPVYYLKSIPRVKRQLDWSPEVVLDDVEEDIGHTVIHFLYTGRYETLDSGHHLAAEYRRGAQAYKAARRYDLFGLEAAARQQIEYFGPHVQLQTILETAREVLPDLPADETWFKNYLKEYFASSFAESRDFFRQEEFVNAIGQSTAFDKTIRRFTVDILFARISELEATIAEQAPATEPEPAPEPEQDLDPALFSEPLSDSEALPEPAPEPEYPLYQPATEEQEEVLIPEPEISDGPEYTAETPLGGIPQSAPASPRPEHDVRTYNDWVSSPRAPSPVEISPAPEPATQPEEPEYHDTWGRLSSKKSRKKKKRGSFGLEEVAQPPSITLNWA</sequence>
<dbReference type="PANTHER" id="PTHR37538:SF1">
    <property type="entry name" value="BTB DOMAIN-CONTAINING PROTEIN"/>
    <property type="match status" value="1"/>
</dbReference>
<keyword evidence="3" id="KW-1185">Reference proteome</keyword>
<feature type="region of interest" description="Disordered" evidence="1">
    <location>
        <begin position="260"/>
        <end position="302"/>
    </location>
</feature>